<dbReference type="PRINTS" id="PR00125">
    <property type="entry name" value="ATPASEDELTA"/>
</dbReference>
<gene>
    <name evidence="8" type="primary">atpH</name>
    <name evidence="9" type="ORF">CKO13_03375</name>
</gene>
<evidence type="ECO:0000256" key="8">
    <source>
        <dbReference type="HAMAP-Rule" id="MF_01416"/>
    </source>
</evidence>
<evidence type="ECO:0000256" key="2">
    <source>
        <dbReference type="ARBA" id="ARBA00022448"/>
    </source>
</evidence>
<reference evidence="9 10" key="1">
    <citation type="journal article" date="2020" name="Microorganisms">
        <title>Osmotic Adaptation and Compatible Solute Biosynthesis of Phototrophic Bacteria as Revealed from Genome Analyses.</title>
        <authorList>
            <person name="Imhoff J.F."/>
            <person name="Rahn T."/>
            <person name="Kunzel S."/>
            <person name="Keller A."/>
            <person name="Neulinger S.C."/>
        </authorList>
    </citation>
    <scope>NUCLEOTIDE SEQUENCE [LARGE SCALE GENOMIC DNA]</scope>
    <source>
        <strain evidence="9 10">DSM 15116</strain>
    </source>
</reference>
<keyword evidence="10" id="KW-1185">Reference proteome</keyword>
<accession>A0ABS1E2Z6</accession>
<dbReference type="SUPFAM" id="SSF47928">
    <property type="entry name" value="N-terminal domain of the delta subunit of the F1F0-ATP synthase"/>
    <property type="match status" value="1"/>
</dbReference>
<evidence type="ECO:0000256" key="5">
    <source>
        <dbReference type="ARBA" id="ARBA00023136"/>
    </source>
</evidence>
<evidence type="ECO:0000313" key="10">
    <source>
        <dbReference type="Proteomes" id="UP000738126"/>
    </source>
</evidence>
<evidence type="ECO:0000256" key="1">
    <source>
        <dbReference type="ARBA" id="ARBA00004370"/>
    </source>
</evidence>
<evidence type="ECO:0000256" key="4">
    <source>
        <dbReference type="ARBA" id="ARBA00023065"/>
    </source>
</evidence>
<dbReference type="Proteomes" id="UP000738126">
    <property type="component" value="Unassembled WGS sequence"/>
</dbReference>
<comment type="similarity">
    <text evidence="8">Belongs to the ATPase delta chain family.</text>
</comment>
<comment type="function">
    <text evidence="8">F(1)F(0) ATP synthase produces ATP from ADP in the presence of a proton or sodium gradient. F-type ATPases consist of two structural domains, F(1) containing the extramembraneous catalytic core and F(0) containing the membrane proton channel, linked together by a central stalk and a peripheral stalk. During catalysis, ATP synthesis in the catalytic domain of F(1) is coupled via a rotary mechanism of the central stalk subunits to proton translocation.</text>
</comment>
<dbReference type="InterPro" id="IPR026015">
    <property type="entry name" value="ATP_synth_OSCP/delta_N_sf"/>
</dbReference>
<keyword evidence="3 8" id="KW-0375">Hydrogen ion transport</keyword>
<dbReference type="NCBIfam" id="NF004402">
    <property type="entry name" value="PRK05758.2-2"/>
    <property type="match status" value="1"/>
</dbReference>
<organism evidence="9 10">
    <name type="scientific">Halorhodospira neutriphila</name>
    <dbReference type="NCBI Taxonomy" id="168379"/>
    <lineage>
        <taxon>Bacteria</taxon>
        <taxon>Pseudomonadati</taxon>
        <taxon>Pseudomonadota</taxon>
        <taxon>Gammaproteobacteria</taxon>
        <taxon>Chromatiales</taxon>
        <taxon>Ectothiorhodospiraceae</taxon>
        <taxon>Halorhodospira</taxon>
    </lineage>
</organism>
<keyword evidence="6 8" id="KW-0139">CF(1)</keyword>
<keyword evidence="8" id="KW-1003">Cell membrane</keyword>
<comment type="subcellular location">
    <subcellularLocation>
        <location evidence="8">Cell membrane</location>
        <topology evidence="8">Peripheral membrane protein</topology>
    </subcellularLocation>
    <subcellularLocation>
        <location evidence="1">Membrane</location>
    </subcellularLocation>
</comment>
<keyword evidence="5 8" id="KW-0472">Membrane</keyword>
<evidence type="ECO:0000256" key="3">
    <source>
        <dbReference type="ARBA" id="ARBA00022781"/>
    </source>
</evidence>
<comment type="function">
    <text evidence="8">This protein is part of the stalk that links CF(0) to CF(1). It either transmits conformational changes from CF(0) to CF(1) or is implicated in proton conduction.</text>
</comment>
<dbReference type="NCBIfam" id="TIGR01145">
    <property type="entry name" value="ATP_synt_delta"/>
    <property type="match status" value="1"/>
</dbReference>
<keyword evidence="2 8" id="KW-0813">Transport</keyword>
<dbReference type="PROSITE" id="PS00389">
    <property type="entry name" value="ATPASE_DELTA"/>
    <property type="match status" value="1"/>
</dbReference>
<dbReference type="EMBL" id="NRSH01000022">
    <property type="protein sequence ID" value="MBK1726076.1"/>
    <property type="molecule type" value="Genomic_DNA"/>
</dbReference>
<keyword evidence="4 8" id="KW-0406">Ion transport</keyword>
<dbReference type="Gene3D" id="1.10.520.20">
    <property type="entry name" value="N-terminal domain of the delta subunit of the F1F0-ATP synthase"/>
    <property type="match status" value="1"/>
</dbReference>
<keyword evidence="7 8" id="KW-0066">ATP synthesis</keyword>
<protein>
    <recommendedName>
        <fullName evidence="8">ATP synthase subunit delta</fullName>
    </recommendedName>
    <alternativeName>
        <fullName evidence="8">ATP synthase F(1) sector subunit delta</fullName>
    </alternativeName>
    <alternativeName>
        <fullName evidence="8">F-type ATPase subunit delta</fullName>
        <shortName evidence="8">F-ATPase subunit delta</shortName>
    </alternativeName>
</protein>
<dbReference type="HAMAP" id="MF_01416">
    <property type="entry name" value="ATP_synth_delta_bact"/>
    <property type="match status" value="1"/>
</dbReference>
<evidence type="ECO:0000256" key="7">
    <source>
        <dbReference type="ARBA" id="ARBA00023310"/>
    </source>
</evidence>
<evidence type="ECO:0000256" key="6">
    <source>
        <dbReference type="ARBA" id="ARBA00023196"/>
    </source>
</evidence>
<evidence type="ECO:0000313" key="9">
    <source>
        <dbReference type="EMBL" id="MBK1726076.1"/>
    </source>
</evidence>
<dbReference type="PANTHER" id="PTHR11910">
    <property type="entry name" value="ATP SYNTHASE DELTA CHAIN"/>
    <property type="match status" value="1"/>
</dbReference>
<proteinExistence type="inferred from homology"/>
<dbReference type="InterPro" id="IPR000711">
    <property type="entry name" value="ATPase_OSCP/dsu"/>
</dbReference>
<name>A0ABS1E2Z6_9GAMM</name>
<sequence length="178" mass="19630">MAERSTLARPYARAVFELAGADTAERQRWSQRLQALAELVEHPELAQLLDHPAVTPQQLTELVVEALGDLGDTGRNLVRVLAENRRLRLAPELARVYEELRAEAEGVVDVEIVAAQPLEEAQQQRLSDALRQRLGKEIRLHSRVDESLIGGAVIHAGDTTIDGSVRGQLTRLSSALVH</sequence>
<dbReference type="Pfam" id="PF00213">
    <property type="entry name" value="OSCP"/>
    <property type="match status" value="1"/>
</dbReference>
<comment type="caution">
    <text evidence="9">The sequence shown here is derived from an EMBL/GenBank/DDBJ whole genome shotgun (WGS) entry which is preliminary data.</text>
</comment>
<dbReference type="InterPro" id="IPR020781">
    <property type="entry name" value="ATPase_OSCP/d_CS"/>
</dbReference>
<dbReference type="RefSeq" id="WP_200256822.1">
    <property type="nucleotide sequence ID" value="NZ_NRSH01000022.1"/>
</dbReference>